<dbReference type="EMBL" id="AE006470">
    <property type="protein sequence ID" value="AAM71684.1"/>
    <property type="molecule type" value="Genomic_DNA"/>
</dbReference>
<dbReference type="OrthoDB" id="8114024at2"/>
<sequence length="454" mass="50464">MRSLNPLHAQYPGDSFFENQIFVKKLAPLKQGGDSFFLSKSEPVETDTMKSDKHWLNRERLTVYPRIFLALFLILGLVWVLMSKNMLDIKGKPLGYDFMTFWAASHLALTGHAQDAYKIPLLFKAQQLAISASKVAYAWFYPPTFYLVVLPLALLPYVTAYWTFMLSTLWGYLLVFRRIVRGNIAMWCLAAFSGLWINFFCGQNGFLTASLAGLALLTVERRPVLAGVFIGLLAIKPHLAMLFPVALLAIGAWRTLVTAAVTAVTFMAIGMATFGIAVLKGFLASIGDARLFLENGILEWIKMPSVFVFMRLLGMPVAGAYIAHCAVAIAAVIVVWRVWRRCEDRNLRGAALMTATFLVSPYVFDYDLAWLAFPIAWLSLDGLRNGWLRGEREVLVAAWLLPLLMAVIAEAVKVQIGPLVLCSLLWVTYRRATAASMAGALATDAYDDQLGTVP</sequence>
<evidence type="ECO:0000313" key="9">
    <source>
        <dbReference type="EMBL" id="AAM71684.1"/>
    </source>
</evidence>
<feature type="transmembrane region" description="Helical" evidence="8">
    <location>
        <begin position="184"/>
        <end position="217"/>
    </location>
</feature>
<proteinExistence type="inferred from homology"/>
<evidence type="ECO:0000256" key="3">
    <source>
        <dbReference type="ARBA" id="ARBA00022679"/>
    </source>
</evidence>
<keyword evidence="3" id="KW-0808">Transferase</keyword>
<gene>
    <name evidence="9" type="ordered locus">CT0439</name>
</gene>
<feature type="transmembrane region" description="Helical" evidence="8">
    <location>
        <begin position="351"/>
        <end position="377"/>
    </location>
</feature>
<dbReference type="KEGG" id="cte:CT0439"/>
<evidence type="ECO:0000256" key="8">
    <source>
        <dbReference type="SAM" id="Phobius"/>
    </source>
</evidence>
<dbReference type="Proteomes" id="UP000001007">
    <property type="component" value="Chromosome"/>
</dbReference>
<feature type="transmembrane region" description="Helical" evidence="8">
    <location>
        <begin position="256"/>
        <end position="279"/>
    </location>
</feature>
<reference evidence="9 10" key="1">
    <citation type="journal article" date="2002" name="Proc. Natl. Acad. Sci. U.S.A.">
        <title>The complete genome sequence of Chlorobium tepidum TLS, a photosynthetic, anaerobic, green-sulfur bacterium.</title>
        <authorList>
            <person name="Eisen J.A."/>
            <person name="Nelson K.E."/>
            <person name="Paulsen I.T."/>
            <person name="Heidelberg J.F."/>
            <person name="Wu M."/>
            <person name="Dodson R.J."/>
            <person name="Deboy R."/>
            <person name="Gwinn M.L."/>
            <person name="Nelson W.C."/>
            <person name="Haft D.H."/>
            <person name="Hickey E.K."/>
            <person name="Peterson J.D."/>
            <person name="Durkin A.S."/>
            <person name="Kolonay J.L."/>
            <person name="Yang F."/>
            <person name="Holt I."/>
            <person name="Umayam L.A."/>
            <person name="Mason T."/>
            <person name="Brenner M."/>
            <person name="Shea T.P."/>
            <person name="Parksey D."/>
            <person name="Nierman W.C."/>
            <person name="Feldblyum T.V."/>
            <person name="Hansen C.L."/>
            <person name="Craven M.B."/>
            <person name="Radune D."/>
            <person name="Vamathevan J."/>
            <person name="Khouri H."/>
            <person name="White O."/>
            <person name="Gruber T.M."/>
            <person name="Ketchum K.A."/>
            <person name="Venter J.C."/>
            <person name="Tettelin H."/>
            <person name="Bryant D.A."/>
            <person name="Fraser C.M."/>
        </authorList>
    </citation>
    <scope>NUCLEOTIDE SEQUENCE [LARGE SCALE GENOMIC DNA]</scope>
    <source>
        <strain evidence="10">ATCC 49652 / DSM 12025 / NBRC 103806 / TLS</strain>
    </source>
</reference>
<keyword evidence="10" id="KW-1185">Reference proteome</keyword>
<keyword evidence="2" id="KW-1003">Cell membrane</keyword>
<evidence type="ECO:0000256" key="5">
    <source>
        <dbReference type="ARBA" id="ARBA00022989"/>
    </source>
</evidence>
<feature type="transmembrane region" description="Helical" evidence="8">
    <location>
        <begin position="224"/>
        <end position="250"/>
    </location>
</feature>
<evidence type="ECO:0000256" key="1">
    <source>
        <dbReference type="ARBA" id="ARBA00004651"/>
    </source>
</evidence>
<dbReference type="InterPro" id="IPR018584">
    <property type="entry name" value="GT87"/>
</dbReference>
<dbReference type="AlphaFoldDB" id="Q8KF89"/>
<evidence type="ECO:0000313" key="10">
    <source>
        <dbReference type="Proteomes" id="UP000001007"/>
    </source>
</evidence>
<protein>
    <recommendedName>
        <fullName evidence="11">DUF2029 domain-containing protein</fullName>
    </recommendedName>
</protein>
<keyword evidence="6 8" id="KW-0472">Membrane</keyword>
<keyword evidence="5 8" id="KW-1133">Transmembrane helix</keyword>
<dbReference type="PATRIC" id="fig|194439.7.peg.424"/>
<accession>Q8KF89</accession>
<dbReference type="Pfam" id="PF09594">
    <property type="entry name" value="GT87"/>
    <property type="match status" value="1"/>
</dbReference>
<keyword evidence="4 8" id="KW-0812">Transmembrane</keyword>
<feature type="transmembrane region" description="Helical" evidence="8">
    <location>
        <begin position="318"/>
        <end position="339"/>
    </location>
</feature>
<evidence type="ECO:0000256" key="7">
    <source>
        <dbReference type="ARBA" id="ARBA00024033"/>
    </source>
</evidence>
<dbReference type="GO" id="GO:0016758">
    <property type="term" value="F:hexosyltransferase activity"/>
    <property type="evidence" value="ECO:0007669"/>
    <property type="project" value="InterPro"/>
</dbReference>
<dbReference type="eggNOG" id="ENOG502Z9HB">
    <property type="taxonomic scope" value="Bacteria"/>
</dbReference>
<evidence type="ECO:0000256" key="6">
    <source>
        <dbReference type="ARBA" id="ARBA00023136"/>
    </source>
</evidence>
<evidence type="ECO:0000256" key="4">
    <source>
        <dbReference type="ARBA" id="ARBA00022692"/>
    </source>
</evidence>
<evidence type="ECO:0008006" key="11">
    <source>
        <dbReference type="Google" id="ProtNLM"/>
    </source>
</evidence>
<comment type="subcellular location">
    <subcellularLocation>
        <location evidence="1">Cell membrane</location>
        <topology evidence="1">Multi-pass membrane protein</topology>
    </subcellularLocation>
</comment>
<dbReference type="EnsemblBacteria" id="AAM71684">
    <property type="protein sequence ID" value="AAM71684"/>
    <property type="gene ID" value="CT0439"/>
</dbReference>
<dbReference type="GO" id="GO:0005886">
    <property type="term" value="C:plasma membrane"/>
    <property type="evidence" value="ECO:0007669"/>
    <property type="project" value="UniProtKB-SubCell"/>
</dbReference>
<evidence type="ECO:0000256" key="2">
    <source>
        <dbReference type="ARBA" id="ARBA00022475"/>
    </source>
</evidence>
<feature type="transmembrane region" description="Helical" evidence="8">
    <location>
        <begin position="144"/>
        <end position="164"/>
    </location>
</feature>
<feature type="transmembrane region" description="Helical" evidence="8">
    <location>
        <begin position="397"/>
        <end position="427"/>
    </location>
</feature>
<name>Q8KF89_CHLTE</name>
<feature type="transmembrane region" description="Helical" evidence="8">
    <location>
        <begin position="63"/>
        <end position="82"/>
    </location>
</feature>
<comment type="similarity">
    <text evidence="7">Belongs to the glycosyltransferase 87 family.</text>
</comment>
<dbReference type="STRING" id="194439.CT0439"/>
<dbReference type="HOGENOM" id="CLU_037296_1_0_10"/>
<organism evidence="9 10">
    <name type="scientific">Chlorobaculum tepidum (strain ATCC 49652 / DSM 12025 / NBRC 103806 / TLS)</name>
    <name type="common">Chlorobium tepidum</name>
    <dbReference type="NCBI Taxonomy" id="194439"/>
    <lineage>
        <taxon>Bacteria</taxon>
        <taxon>Pseudomonadati</taxon>
        <taxon>Chlorobiota</taxon>
        <taxon>Chlorobiia</taxon>
        <taxon>Chlorobiales</taxon>
        <taxon>Chlorobiaceae</taxon>
        <taxon>Chlorobaculum</taxon>
    </lineage>
</organism>